<keyword evidence="3 5" id="KW-0949">S-adenosyl-L-methionine</keyword>
<evidence type="ECO:0000259" key="6">
    <source>
        <dbReference type="Pfam" id="PF05175"/>
    </source>
</evidence>
<dbReference type="PANTHER" id="PTHR18895">
    <property type="entry name" value="HEMK METHYLTRANSFERASE"/>
    <property type="match status" value="1"/>
</dbReference>
<dbReference type="Pfam" id="PF05175">
    <property type="entry name" value="MTS"/>
    <property type="match status" value="1"/>
</dbReference>
<dbReference type="InterPro" id="IPR007848">
    <property type="entry name" value="Small_mtfrase_dom"/>
</dbReference>
<comment type="caution">
    <text evidence="8">The sequence shown here is derived from an EMBL/GenBank/DDBJ whole genome shotgun (WGS) entry which is preliminary data.</text>
</comment>
<gene>
    <name evidence="5 8" type="primary">prmC</name>
    <name evidence="8" type="ORF">QE109_10315</name>
</gene>
<protein>
    <recommendedName>
        <fullName evidence="5">Release factor glutamine methyltransferase</fullName>
        <shortName evidence="5">RF MTase</shortName>
        <ecNumber evidence="5">2.1.1.297</ecNumber>
    </recommendedName>
    <alternativeName>
        <fullName evidence="5">N5-glutamine methyltransferase PrmC</fullName>
    </alternativeName>
    <alternativeName>
        <fullName evidence="5">Protein-(glutamine-N5) MTase PrmC</fullName>
    </alternativeName>
    <alternativeName>
        <fullName evidence="5">Protein-glutamine N-methyltransferase PrmC</fullName>
    </alternativeName>
</protein>
<evidence type="ECO:0000313" key="8">
    <source>
        <dbReference type="EMBL" id="MDH8678542.1"/>
    </source>
</evidence>
<dbReference type="Proteomes" id="UP001158045">
    <property type="component" value="Unassembled WGS sequence"/>
</dbReference>
<sequence>MMTLYGKQKEIENKLNTVTNAWLYEAKTILCHVLEMEPIELVLSKNKMLSNDEVEKIDAMIKGRLQRIPLQYLTKNQGFYGLDFYVDEHVLIPRPETEVLVEKVLKYAKTLNSKEELTILDIGVGSGAISIAIAKRLDKGHVTGIDISEQALNVAVVNAKTHGVEDKVTFFKSDLFENVTKCYDIIVSNPPYIPVPDLSTLEPEVADHEPHLALFGGEDGLDFYRRLIPEAVVFLNESGILFLEAGHDQFEAIEKLFEISGFKEVNHFEDLNGIPRFIYGKR</sequence>
<accession>A0ABT6NDR6</accession>
<dbReference type="Gene3D" id="3.40.50.150">
    <property type="entry name" value="Vaccinia Virus protein VP39"/>
    <property type="match status" value="1"/>
</dbReference>
<dbReference type="EMBL" id="JARYZI010000006">
    <property type="protein sequence ID" value="MDH8678542.1"/>
    <property type="molecule type" value="Genomic_DNA"/>
</dbReference>
<dbReference type="GO" id="GO:0032259">
    <property type="term" value="P:methylation"/>
    <property type="evidence" value="ECO:0007669"/>
    <property type="project" value="UniProtKB-KW"/>
</dbReference>
<dbReference type="RefSeq" id="WP_281094393.1">
    <property type="nucleotide sequence ID" value="NZ_JARYZI010000006.1"/>
</dbReference>
<feature type="domain" description="Methyltransferase small" evidence="6">
    <location>
        <begin position="109"/>
        <end position="192"/>
    </location>
</feature>
<keyword evidence="9" id="KW-1185">Reference proteome</keyword>
<feature type="binding site" evidence="5">
    <location>
        <begin position="123"/>
        <end position="127"/>
    </location>
    <ligand>
        <name>S-adenosyl-L-methionine</name>
        <dbReference type="ChEBI" id="CHEBI:59789"/>
    </ligand>
</feature>
<dbReference type="InterPro" id="IPR002052">
    <property type="entry name" value="DNA_methylase_N6_adenine_CS"/>
</dbReference>
<feature type="binding site" evidence="5">
    <location>
        <position position="189"/>
    </location>
    <ligand>
        <name>S-adenosyl-L-methionine</name>
        <dbReference type="ChEBI" id="CHEBI:59789"/>
    </ligand>
</feature>
<dbReference type="InterPro" id="IPR050320">
    <property type="entry name" value="N5-glutamine_MTase"/>
</dbReference>
<dbReference type="NCBIfam" id="TIGR03534">
    <property type="entry name" value="RF_mod_PrmC"/>
    <property type="match status" value="1"/>
</dbReference>
<dbReference type="CDD" id="cd02440">
    <property type="entry name" value="AdoMet_MTases"/>
    <property type="match status" value="1"/>
</dbReference>
<name>A0ABT6NDR6_9FIRM</name>
<comment type="caution">
    <text evidence="5">Lacks conserved residue(s) required for the propagation of feature annotation.</text>
</comment>
<dbReference type="NCBIfam" id="TIGR00536">
    <property type="entry name" value="hemK_fam"/>
    <property type="match status" value="1"/>
</dbReference>
<comment type="catalytic activity">
    <reaction evidence="4 5">
        <text>L-glutaminyl-[peptide chain release factor] + S-adenosyl-L-methionine = N(5)-methyl-L-glutaminyl-[peptide chain release factor] + S-adenosyl-L-homocysteine + H(+)</text>
        <dbReference type="Rhea" id="RHEA:42896"/>
        <dbReference type="Rhea" id="RHEA-COMP:10271"/>
        <dbReference type="Rhea" id="RHEA-COMP:10272"/>
        <dbReference type="ChEBI" id="CHEBI:15378"/>
        <dbReference type="ChEBI" id="CHEBI:30011"/>
        <dbReference type="ChEBI" id="CHEBI:57856"/>
        <dbReference type="ChEBI" id="CHEBI:59789"/>
        <dbReference type="ChEBI" id="CHEBI:61891"/>
        <dbReference type="EC" id="2.1.1.297"/>
    </reaction>
</comment>
<dbReference type="InterPro" id="IPR029063">
    <property type="entry name" value="SAM-dependent_MTases_sf"/>
</dbReference>
<keyword evidence="1 5" id="KW-0489">Methyltransferase</keyword>
<dbReference type="Pfam" id="PF17827">
    <property type="entry name" value="PrmC_N"/>
    <property type="match status" value="1"/>
</dbReference>
<evidence type="ECO:0000259" key="7">
    <source>
        <dbReference type="Pfam" id="PF17827"/>
    </source>
</evidence>
<evidence type="ECO:0000256" key="5">
    <source>
        <dbReference type="HAMAP-Rule" id="MF_02126"/>
    </source>
</evidence>
<keyword evidence="2 5" id="KW-0808">Transferase</keyword>
<dbReference type="GO" id="GO:0102559">
    <property type="term" value="F:peptide chain release factor N(5)-glutamine methyltransferase activity"/>
    <property type="evidence" value="ECO:0007669"/>
    <property type="project" value="UniProtKB-EC"/>
</dbReference>
<evidence type="ECO:0000256" key="1">
    <source>
        <dbReference type="ARBA" id="ARBA00022603"/>
    </source>
</evidence>
<reference evidence="8 9" key="1">
    <citation type="submission" date="2023-04" db="EMBL/GenBank/DDBJ databases">
        <title>Fusibacter bizertensis strain WBS, isolated from littoral bottom sediments of the Arctic seas - biochemical and genomic analysis.</title>
        <authorList>
            <person name="Brioukhanov A.L."/>
        </authorList>
    </citation>
    <scope>NUCLEOTIDE SEQUENCE [LARGE SCALE GENOMIC DNA]</scope>
    <source>
        <strain evidence="8 9">WBS</strain>
    </source>
</reference>
<dbReference type="InterPro" id="IPR004556">
    <property type="entry name" value="HemK-like"/>
</dbReference>
<evidence type="ECO:0000256" key="3">
    <source>
        <dbReference type="ARBA" id="ARBA00022691"/>
    </source>
</evidence>
<organism evidence="8 9">
    <name type="scientific">Fusibacter bizertensis</name>
    <dbReference type="NCBI Taxonomy" id="1488331"/>
    <lineage>
        <taxon>Bacteria</taxon>
        <taxon>Bacillati</taxon>
        <taxon>Bacillota</taxon>
        <taxon>Clostridia</taxon>
        <taxon>Eubacteriales</taxon>
        <taxon>Eubacteriales Family XII. Incertae Sedis</taxon>
        <taxon>Fusibacter</taxon>
    </lineage>
</organism>
<evidence type="ECO:0000313" key="9">
    <source>
        <dbReference type="Proteomes" id="UP001158045"/>
    </source>
</evidence>
<feature type="domain" description="Release factor glutamine methyltransferase N-terminal" evidence="7">
    <location>
        <begin position="24"/>
        <end position="74"/>
    </location>
</feature>
<dbReference type="InterPro" id="IPR019874">
    <property type="entry name" value="RF_methyltr_PrmC"/>
</dbReference>
<evidence type="ECO:0000256" key="4">
    <source>
        <dbReference type="ARBA" id="ARBA00048391"/>
    </source>
</evidence>
<comment type="similarity">
    <text evidence="5">Belongs to the protein N5-glutamine methyltransferase family. PrmC subfamily.</text>
</comment>
<dbReference type="InterPro" id="IPR040758">
    <property type="entry name" value="PrmC_N"/>
</dbReference>
<dbReference type="EC" id="2.1.1.297" evidence="5"/>
<dbReference type="PANTHER" id="PTHR18895:SF74">
    <property type="entry name" value="MTRF1L RELEASE FACTOR GLUTAMINE METHYLTRANSFERASE"/>
    <property type="match status" value="1"/>
</dbReference>
<comment type="function">
    <text evidence="5">Methylates the class 1 translation termination release factors RF1/PrfA and RF2/PrfB on the glutamine residue of the universally conserved GGQ motif.</text>
</comment>
<evidence type="ECO:0000256" key="2">
    <source>
        <dbReference type="ARBA" id="ARBA00022679"/>
    </source>
</evidence>
<feature type="binding site" evidence="5">
    <location>
        <begin position="189"/>
        <end position="192"/>
    </location>
    <ligand>
        <name>substrate</name>
    </ligand>
</feature>
<dbReference type="Gene3D" id="1.10.8.10">
    <property type="entry name" value="DNA helicase RuvA subunit, C-terminal domain"/>
    <property type="match status" value="1"/>
</dbReference>
<dbReference type="PROSITE" id="PS00092">
    <property type="entry name" value="N6_MTASE"/>
    <property type="match status" value="1"/>
</dbReference>
<feature type="binding site" evidence="5">
    <location>
        <position position="146"/>
    </location>
    <ligand>
        <name>S-adenosyl-L-methionine</name>
        <dbReference type="ChEBI" id="CHEBI:59789"/>
    </ligand>
</feature>
<proteinExistence type="inferred from homology"/>
<dbReference type="SUPFAM" id="SSF53335">
    <property type="entry name" value="S-adenosyl-L-methionine-dependent methyltransferases"/>
    <property type="match status" value="1"/>
</dbReference>
<dbReference type="HAMAP" id="MF_02126">
    <property type="entry name" value="RF_methyltr_PrmC"/>
    <property type="match status" value="1"/>
</dbReference>